<dbReference type="AlphaFoldDB" id="A0A1E3PFF9"/>
<organism evidence="12 13">
    <name type="scientific">Nadsonia fulvescens var. elongata DSM 6958</name>
    <dbReference type="NCBI Taxonomy" id="857566"/>
    <lineage>
        <taxon>Eukaryota</taxon>
        <taxon>Fungi</taxon>
        <taxon>Dikarya</taxon>
        <taxon>Ascomycota</taxon>
        <taxon>Saccharomycotina</taxon>
        <taxon>Dipodascomycetes</taxon>
        <taxon>Dipodascales</taxon>
        <taxon>Dipodascales incertae sedis</taxon>
        <taxon>Nadsonia</taxon>
    </lineage>
</organism>
<evidence type="ECO:0000256" key="5">
    <source>
        <dbReference type="ARBA" id="ARBA00022692"/>
    </source>
</evidence>
<evidence type="ECO:0000313" key="12">
    <source>
        <dbReference type="EMBL" id="ODQ64131.1"/>
    </source>
</evidence>
<dbReference type="OrthoDB" id="430354at2759"/>
<dbReference type="Proteomes" id="UP000095009">
    <property type="component" value="Unassembled WGS sequence"/>
</dbReference>
<keyword evidence="8 11" id="KW-0472">Membrane</keyword>
<dbReference type="STRING" id="857566.A0A1E3PFF9"/>
<evidence type="ECO:0000256" key="9">
    <source>
        <dbReference type="ARBA" id="ARBA00023180"/>
    </source>
</evidence>
<dbReference type="Pfam" id="PF11051">
    <property type="entry name" value="Mannosyl_trans3"/>
    <property type="match status" value="1"/>
</dbReference>
<keyword evidence="6" id="KW-0735">Signal-anchor</keyword>
<evidence type="ECO:0000313" key="13">
    <source>
        <dbReference type="Proteomes" id="UP000095009"/>
    </source>
</evidence>
<feature type="compositionally biased region" description="Basic and acidic residues" evidence="10">
    <location>
        <begin position="123"/>
        <end position="150"/>
    </location>
</feature>
<keyword evidence="4" id="KW-0808">Transferase</keyword>
<evidence type="ECO:0000256" key="4">
    <source>
        <dbReference type="ARBA" id="ARBA00022679"/>
    </source>
</evidence>
<evidence type="ECO:0000256" key="7">
    <source>
        <dbReference type="ARBA" id="ARBA00022989"/>
    </source>
</evidence>
<dbReference type="EMBL" id="KV454412">
    <property type="protein sequence ID" value="ODQ64131.1"/>
    <property type="molecule type" value="Genomic_DNA"/>
</dbReference>
<keyword evidence="3" id="KW-0328">Glycosyltransferase</keyword>
<evidence type="ECO:0000256" key="2">
    <source>
        <dbReference type="ARBA" id="ARBA00009105"/>
    </source>
</evidence>
<comment type="subcellular location">
    <subcellularLocation>
        <location evidence="1">Membrane</location>
        <topology evidence="1">Single-pass type II membrane protein</topology>
    </subcellularLocation>
</comment>
<evidence type="ECO:0000256" key="8">
    <source>
        <dbReference type="ARBA" id="ARBA00023136"/>
    </source>
</evidence>
<sequence>MFGLKRIRYKQFKLFLKTIVTLFLLFHIFTFGWKRHKIQRESTRAICGNFSNKNPISSLSIDEKCEHYFKTLHELDNDWLVSNFDNEGYPTLDKEKIYNSVSRLRIYGKCFLDNEISTFAATKSEDKNQEKQARADTDTKTDHKEGKDEENSSVGCNEVERRLFPMFSHELPEFKRWDGTELSDIPIMSNYVSIDGKPKTSLIFTEVAHNKAYCFWKALKSKFNGRGIVISAEERHVHDLVRLIKVLRDLRNELPIQVIHKGDLSAAAQDEIIRASRGENKKYPQELWFVNVHRTIESKGHQYFHSYSNKWLATLFNSFDEMVMMDADTVPFISPKEFFSLNSGYEQTGALFFKDRETSETVPDADISFYSQLMPTQTETDFFGIPQLTDFTFKNAFFSPARRARHFMESGVVVMRRTSHLMPLLISVHLQIWKASSEPVHGDKELFWLGQAVAGSESYTFNDFPAAAIGLIEEESEQNGKPRRQVCSIQPAHFSASAASGHHSRLLWVNSGLQTCKVTSWNSDYEKENRLRELYPSVEELKNFYESPLKINGALVPRPSPPYRRSLFNRFFGGRLGSSTIA</sequence>
<dbReference type="GO" id="GO:0005794">
    <property type="term" value="C:Golgi apparatus"/>
    <property type="evidence" value="ECO:0007669"/>
    <property type="project" value="TreeGrafter"/>
</dbReference>
<evidence type="ECO:0000256" key="3">
    <source>
        <dbReference type="ARBA" id="ARBA00022676"/>
    </source>
</evidence>
<keyword evidence="13" id="KW-1185">Reference proteome</keyword>
<reference evidence="12 13" key="1">
    <citation type="journal article" date="2016" name="Proc. Natl. Acad. Sci. U.S.A.">
        <title>Comparative genomics of biotechnologically important yeasts.</title>
        <authorList>
            <person name="Riley R."/>
            <person name="Haridas S."/>
            <person name="Wolfe K.H."/>
            <person name="Lopes M.R."/>
            <person name="Hittinger C.T."/>
            <person name="Goeker M."/>
            <person name="Salamov A.A."/>
            <person name="Wisecaver J.H."/>
            <person name="Long T.M."/>
            <person name="Calvey C.H."/>
            <person name="Aerts A.L."/>
            <person name="Barry K.W."/>
            <person name="Choi C."/>
            <person name="Clum A."/>
            <person name="Coughlan A.Y."/>
            <person name="Deshpande S."/>
            <person name="Douglass A.P."/>
            <person name="Hanson S.J."/>
            <person name="Klenk H.-P."/>
            <person name="LaButti K.M."/>
            <person name="Lapidus A."/>
            <person name="Lindquist E.A."/>
            <person name="Lipzen A.M."/>
            <person name="Meier-Kolthoff J.P."/>
            <person name="Ohm R.A."/>
            <person name="Otillar R.P."/>
            <person name="Pangilinan J.L."/>
            <person name="Peng Y."/>
            <person name="Rokas A."/>
            <person name="Rosa C.A."/>
            <person name="Scheuner C."/>
            <person name="Sibirny A.A."/>
            <person name="Slot J.C."/>
            <person name="Stielow J.B."/>
            <person name="Sun H."/>
            <person name="Kurtzman C.P."/>
            <person name="Blackwell M."/>
            <person name="Grigoriev I.V."/>
            <person name="Jeffries T.W."/>
        </authorList>
    </citation>
    <scope>NUCLEOTIDE SEQUENCE [LARGE SCALE GENOMIC DNA]</scope>
    <source>
        <strain evidence="12 13">DSM 6958</strain>
    </source>
</reference>
<dbReference type="SUPFAM" id="SSF53448">
    <property type="entry name" value="Nucleotide-diphospho-sugar transferases"/>
    <property type="match status" value="1"/>
</dbReference>
<keyword evidence="9" id="KW-0325">Glycoprotein</keyword>
<dbReference type="GO" id="GO:0016020">
    <property type="term" value="C:membrane"/>
    <property type="evidence" value="ECO:0007669"/>
    <property type="project" value="UniProtKB-SubCell"/>
</dbReference>
<gene>
    <name evidence="12" type="ORF">NADFUDRAFT_47409</name>
</gene>
<evidence type="ECO:0008006" key="14">
    <source>
        <dbReference type="Google" id="ProtNLM"/>
    </source>
</evidence>
<protein>
    <recommendedName>
        <fullName evidence="14">Nucleotide-diphospho-sugar transferase</fullName>
    </recommendedName>
</protein>
<accession>A0A1E3PFF9</accession>
<evidence type="ECO:0000256" key="11">
    <source>
        <dbReference type="SAM" id="Phobius"/>
    </source>
</evidence>
<keyword evidence="5 11" id="KW-0812">Transmembrane</keyword>
<feature type="region of interest" description="Disordered" evidence="10">
    <location>
        <begin position="123"/>
        <end position="154"/>
    </location>
</feature>
<dbReference type="PANTHER" id="PTHR31392">
    <property type="entry name" value="ALPHA-1,3-MANNOSYLTRANSFERASE MNN1-RELATED"/>
    <property type="match status" value="1"/>
</dbReference>
<dbReference type="GO" id="GO:0000033">
    <property type="term" value="F:alpha-1,3-mannosyltransferase activity"/>
    <property type="evidence" value="ECO:0007669"/>
    <property type="project" value="TreeGrafter"/>
</dbReference>
<dbReference type="InterPro" id="IPR022751">
    <property type="entry name" value="Alpha_mannosyltransferase"/>
</dbReference>
<evidence type="ECO:0000256" key="1">
    <source>
        <dbReference type="ARBA" id="ARBA00004606"/>
    </source>
</evidence>
<keyword evidence="7 11" id="KW-1133">Transmembrane helix</keyword>
<feature type="non-terminal residue" evidence="12">
    <location>
        <position position="582"/>
    </location>
</feature>
<dbReference type="InterPro" id="IPR029044">
    <property type="entry name" value="Nucleotide-diphossugar_trans"/>
</dbReference>
<feature type="transmembrane region" description="Helical" evidence="11">
    <location>
        <begin position="12"/>
        <end position="33"/>
    </location>
</feature>
<dbReference type="PANTHER" id="PTHR31392:SF1">
    <property type="entry name" value="ALPHA-1,3-MANNOSYLTRANSFERASE MNN1-RELATED"/>
    <property type="match status" value="1"/>
</dbReference>
<name>A0A1E3PFF9_9ASCO</name>
<dbReference type="GO" id="GO:0006493">
    <property type="term" value="P:protein O-linked glycosylation"/>
    <property type="evidence" value="ECO:0007669"/>
    <property type="project" value="TreeGrafter"/>
</dbReference>
<evidence type="ECO:0000256" key="6">
    <source>
        <dbReference type="ARBA" id="ARBA00022968"/>
    </source>
</evidence>
<comment type="similarity">
    <text evidence="2">Belongs to the MNN1/MNT family.</text>
</comment>
<evidence type="ECO:0000256" key="10">
    <source>
        <dbReference type="SAM" id="MobiDB-lite"/>
    </source>
</evidence>
<proteinExistence type="inferred from homology"/>